<feature type="region of interest" description="Disordered" evidence="1">
    <location>
        <begin position="1"/>
        <end position="63"/>
    </location>
</feature>
<evidence type="ECO:0000313" key="2">
    <source>
        <dbReference type="EMBL" id="CRZ10600.1"/>
    </source>
</evidence>
<protein>
    <submittedName>
        <fullName evidence="2">Uncharacterized protein</fullName>
    </submittedName>
</protein>
<name>A0A0H5R8Z9_9EUKA</name>
<feature type="compositionally biased region" description="Polar residues" evidence="1">
    <location>
        <begin position="53"/>
        <end position="62"/>
    </location>
</feature>
<organism evidence="2">
    <name type="scientific">Spongospora subterranea</name>
    <dbReference type="NCBI Taxonomy" id="70186"/>
    <lineage>
        <taxon>Eukaryota</taxon>
        <taxon>Sar</taxon>
        <taxon>Rhizaria</taxon>
        <taxon>Endomyxa</taxon>
        <taxon>Phytomyxea</taxon>
        <taxon>Plasmodiophorida</taxon>
        <taxon>Plasmodiophoridae</taxon>
        <taxon>Spongospora</taxon>
    </lineage>
</organism>
<feature type="region of interest" description="Disordered" evidence="1">
    <location>
        <begin position="225"/>
        <end position="270"/>
    </location>
</feature>
<feature type="compositionally biased region" description="Basic and acidic residues" evidence="1">
    <location>
        <begin position="375"/>
        <end position="387"/>
    </location>
</feature>
<accession>A0A0H5R8Z9</accession>
<feature type="compositionally biased region" description="Acidic residues" evidence="1">
    <location>
        <begin position="1"/>
        <end position="16"/>
    </location>
</feature>
<feature type="region of interest" description="Disordered" evidence="1">
    <location>
        <begin position="364"/>
        <end position="434"/>
    </location>
</feature>
<proteinExistence type="predicted"/>
<feature type="compositionally biased region" description="Low complexity" evidence="1">
    <location>
        <begin position="252"/>
        <end position="268"/>
    </location>
</feature>
<evidence type="ECO:0000256" key="1">
    <source>
        <dbReference type="SAM" id="MobiDB-lite"/>
    </source>
</evidence>
<sequence length="666" mass="72816">MSNWDDDFWSDGDENDTGVAPVIRPTNIDRPAPSRSPAEAANVERAPSPISPVPSTVENHAGNSGWAWSTLAAKVTSSAADLILLPEDRLGQDPTRQEMAKEPQSGSWFSTVAAVLDDVKASASQSGRELFQVASEAIDSVKVPVNIEHVASEAFDSVKAHVRFEHDHFNRHEHALPVLSNTSQLLQAGDLPDNEQFPDVSIPDLHNIPSPLSVDSPIKSISQVRSAKAIHPDVPTSAATQNWRTPAEPVLTSPNSTHPSSKSSNSSTEFLAPDDAEVTVDSSWFHDVFDEMKLSAGQSGLEILQAGQSFTSEALETTKILVSSTLPGLSAQGSSPDTQQPLAVESYKLGETVAQEKRHVLGVESSRKASPVYHRQSDAGDVDRNQVDEVDDIIDSFLSNADRSPSPRPEVGHSPRGCSSPQHPRKKNVEPVLNDNHCFPDSNTECFQEAFDDIYEADGGNRAMARLESVSRESFIALQRWLPQCDDGQRATVDQVKSLLDDLTSLSDDQPNSLLVELQQLIVSCRSWHKQVLRVHLGSGSCDDISELCAKSHSLTTRSMALLSSKIVTKLAEIVDGWQSGHVDVLVAARALRQFFHSFTDELHQIMEMTLSSVRLQECFNDQYADDVDVLQADIELDASEAQCRIEDIIEALIPVLQYLHGSILR</sequence>
<reference evidence="2" key="1">
    <citation type="submission" date="2015-04" db="EMBL/GenBank/DDBJ databases">
        <title>The genome sequence of the plant pathogenic Rhizarian Plasmodiophora brassicae reveals insights in its biotrophic life cycle and the origin of chitin synthesis.</title>
        <authorList>
            <person name="Schwelm A."/>
            <person name="Fogelqvist J."/>
            <person name="Knaust A."/>
            <person name="Julke S."/>
            <person name="Lilja T."/>
            <person name="Dhandapani V."/>
            <person name="Bonilla-Rosso G."/>
            <person name="Karlsson M."/>
            <person name="Shevchenko A."/>
            <person name="Choi S.R."/>
            <person name="Kim H.G."/>
            <person name="Park J.Y."/>
            <person name="Lim Y.P."/>
            <person name="Ludwig-Muller J."/>
            <person name="Dixelius C."/>
        </authorList>
    </citation>
    <scope>NUCLEOTIDE SEQUENCE</scope>
    <source>
        <tissue evidence="2">Potato root galls</tissue>
    </source>
</reference>
<dbReference type="EMBL" id="HACM01010158">
    <property type="protein sequence ID" value="CRZ10600.1"/>
    <property type="molecule type" value="Transcribed_RNA"/>
</dbReference>
<dbReference type="AlphaFoldDB" id="A0A0H5R8Z9"/>
<feature type="compositionally biased region" description="Low complexity" evidence="1">
    <location>
        <begin position="30"/>
        <end position="41"/>
    </location>
</feature>